<evidence type="ECO:0000313" key="1">
    <source>
        <dbReference type="EMBL" id="RDB19055.1"/>
    </source>
</evidence>
<comment type="caution">
    <text evidence="1">The sequence shown here is derived from an EMBL/GenBank/DDBJ whole genome shotgun (WGS) entry which is preliminary data.</text>
</comment>
<keyword evidence="2" id="KW-1185">Reference proteome</keyword>
<accession>A0A369JF71</accession>
<protein>
    <submittedName>
        <fullName evidence="1">Uncharacterized protein</fullName>
    </submittedName>
</protein>
<dbReference type="InParanoid" id="A0A369JF71"/>
<proteinExistence type="predicted"/>
<evidence type="ECO:0000313" key="2">
    <source>
        <dbReference type="Proteomes" id="UP000076154"/>
    </source>
</evidence>
<reference evidence="1" key="1">
    <citation type="submission" date="2018-04" db="EMBL/GenBank/DDBJ databases">
        <title>Whole genome sequencing of Hypsizygus marmoreus.</title>
        <authorList>
            <person name="Choi I.-G."/>
            <person name="Min B."/>
            <person name="Kim J.-G."/>
            <person name="Kim S."/>
            <person name="Oh Y.-L."/>
            <person name="Kong W.-S."/>
            <person name="Park H."/>
            <person name="Jeong J."/>
            <person name="Song E.-S."/>
        </authorList>
    </citation>
    <scope>NUCLEOTIDE SEQUENCE [LARGE SCALE GENOMIC DNA]</scope>
    <source>
        <strain evidence="1">51987-8</strain>
    </source>
</reference>
<sequence>MINLPLHLQPPSPWLGLQLDSRSTVESSGEFVAVGSRLSQGVLLHGSRIQAQGTHSYTLVVAAPLRVVYDDCKSTNWLYSFAALHSF</sequence>
<organism evidence="1 2">
    <name type="scientific">Hypsizygus marmoreus</name>
    <name type="common">White beech mushroom</name>
    <name type="synonym">Agaricus marmoreus</name>
    <dbReference type="NCBI Taxonomy" id="39966"/>
    <lineage>
        <taxon>Eukaryota</taxon>
        <taxon>Fungi</taxon>
        <taxon>Dikarya</taxon>
        <taxon>Basidiomycota</taxon>
        <taxon>Agaricomycotina</taxon>
        <taxon>Agaricomycetes</taxon>
        <taxon>Agaricomycetidae</taxon>
        <taxon>Agaricales</taxon>
        <taxon>Tricholomatineae</taxon>
        <taxon>Lyophyllaceae</taxon>
        <taxon>Hypsizygus</taxon>
    </lineage>
</organism>
<gene>
    <name evidence="1" type="ORF">Hypma_014473</name>
</gene>
<dbReference type="EMBL" id="LUEZ02000085">
    <property type="protein sequence ID" value="RDB19055.1"/>
    <property type="molecule type" value="Genomic_DNA"/>
</dbReference>
<dbReference type="AlphaFoldDB" id="A0A369JF71"/>
<name>A0A369JF71_HYPMA</name>
<dbReference type="Proteomes" id="UP000076154">
    <property type="component" value="Unassembled WGS sequence"/>
</dbReference>